<evidence type="ECO:0000313" key="2">
    <source>
        <dbReference type="EMBL" id="AFZ80832.1"/>
    </source>
</evidence>
<sequence>MEATWLLIFLSLCGFCCCTDDRRVFLVLDVARLDIRQVNIEKKRSGEVEQIKFEPKEGVIIASVTYKRQNLWIGKNGETFSSAISYSKDGHLPLLFLNIRDKGSSRNSYFARYNDLWKPISKEDFGEKRKRMVNGLPSDYISAASFAIPLDLTALDFEHVVLSKGVIDGVTYVAYFADSKAVFTSVVLKTGEVWFGDAGQECTNVSIYFRKKLPALISLQISYCGEPALEYFAPANGTWLKISHEEFNEKFENLKDASKGYDVYSKSAYTPIQVELDLANVQLNKIKVQEKKSGTVNLKFFSVDSAYSLGRVCSGKSTIWKPESDEECRCVVLFSKKGYPPILALSYETIEEIVVEYFEKKGRKWINIQRKGFNEKIEKMREGEPSLTHGKALRGYDSFYIMDINSLCNNNLQVVRPSAESPYLVIHPLPGTTVTEVVEGEVKIWKRKDSEDCFSASFMVMDGDPKLAKLMIRDGSRLFTLYFKREDLWVKITAREYNSNTRNVKEEYEIDDYDDEEDSFFTVSHTLLILTLTCIVFL</sequence>
<dbReference type="VEuPathDB" id="PiroplasmaDB:BEWA_002390"/>
<gene>
    <name evidence="2" type="ORF">BEWA_002390</name>
</gene>
<keyword evidence="3" id="KW-1185">Reference proteome</keyword>
<evidence type="ECO:0000313" key="3">
    <source>
        <dbReference type="Proteomes" id="UP000031512"/>
    </source>
</evidence>
<accession>L0AZ15</accession>
<dbReference type="KEGG" id="beq:BEWA_002390"/>
<dbReference type="AlphaFoldDB" id="L0AZ15"/>
<protein>
    <submittedName>
        <fullName evidence="2">Signal peptide-containing protein</fullName>
    </submittedName>
</protein>
<evidence type="ECO:0000256" key="1">
    <source>
        <dbReference type="SAM" id="SignalP"/>
    </source>
</evidence>
<dbReference type="InterPro" id="IPR007480">
    <property type="entry name" value="DUF529"/>
</dbReference>
<dbReference type="GeneID" id="15805239"/>
<reference evidence="2 3" key="1">
    <citation type="journal article" date="2012" name="BMC Genomics">
        <title>Comparative genomic analysis and phylogenetic position of Theileria equi.</title>
        <authorList>
            <person name="Kappmeyer L.S."/>
            <person name="Thiagarajan M."/>
            <person name="Herndon D.R."/>
            <person name="Ramsay J.D."/>
            <person name="Caler E."/>
            <person name="Djikeng A."/>
            <person name="Gillespie J.J."/>
            <person name="Lau A.O."/>
            <person name="Roalson E.H."/>
            <person name="Silva J.C."/>
            <person name="Silva M.G."/>
            <person name="Suarez C.E."/>
            <person name="Ueti M.W."/>
            <person name="Nene V.M."/>
            <person name="Mealey R.H."/>
            <person name="Knowles D.P."/>
            <person name="Brayton K.A."/>
        </authorList>
    </citation>
    <scope>NUCLEOTIDE SEQUENCE [LARGE SCALE GENOMIC DNA]</scope>
    <source>
        <strain evidence="2 3">WA</strain>
    </source>
</reference>
<feature type="signal peptide" evidence="1">
    <location>
        <begin position="1"/>
        <end position="18"/>
    </location>
</feature>
<organism evidence="2 3">
    <name type="scientific">Theileria equi strain WA</name>
    <dbReference type="NCBI Taxonomy" id="1537102"/>
    <lineage>
        <taxon>Eukaryota</taxon>
        <taxon>Sar</taxon>
        <taxon>Alveolata</taxon>
        <taxon>Apicomplexa</taxon>
        <taxon>Aconoidasida</taxon>
        <taxon>Piroplasmida</taxon>
        <taxon>Theileriidae</taxon>
        <taxon>Theileria</taxon>
    </lineage>
</organism>
<proteinExistence type="predicted"/>
<dbReference type="Proteomes" id="UP000031512">
    <property type="component" value="Chromosome 3"/>
</dbReference>
<feature type="chain" id="PRO_5003939373" evidence="1">
    <location>
        <begin position="19"/>
        <end position="538"/>
    </location>
</feature>
<dbReference type="RefSeq" id="XP_004830498.1">
    <property type="nucleotide sequence ID" value="XM_004830441.1"/>
</dbReference>
<dbReference type="Pfam" id="PF04385">
    <property type="entry name" value="FAINT"/>
    <property type="match status" value="3"/>
</dbReference>
<keyword evidence="1" id="KW-0732">Signal</keyword>
<name>L0AZ15_THEEQ</name>
<dbReference type="EMBL" id="CP001670">
    <property type="protein sequence ID" value="AFZ80832.1"/>
    <property type="molecule type" value="Genomic_DNA"/>
</dbReference>